<evidence type="ECO:0000313" key="2">
    <source>
        <dbReference type="EMBL" id="ETV80325.1"/>
    </source>
</evidence>
<dbReference type="VEuPathDB" id="FungiDB:H257_06641"/>
<dbReference type="CDD" id="cd23767">
    <property type="entry name" value="IQCD"/>
    <property type="match status" value="1"/>
</dbReference>
<name>W4GKV4_APHAT</name>
<accession>W4GKV4</accession>
<reference evidence="2" key="1">
    <citation type="submission" date="2013-12" db="EMBL/GenBank/DDBJ databases">
        <title>The Genome Sequence of Aphanomyces astaci APO3.</title>
        <authorList>
            <consortium name="The Broad Institute Genomics Platform"/>
            <person name="Russ C."/>
            <person name="Tyler B."/>
            <person name="van West P."/>
            <person name="Dieguez-Uribeondo J."/>
            <person name="Young S.K."/>
            <person name="Zeng Q."/>
            <person name="Gargeya S."/>
            <person name="Fitzgerald M."/>
            <person name="Abouelleil A."/>
            <person name="Alvarado L."/>
            <person name="Chapman S.B."/>
            <person name="Gainer-Dewar J."/>
            <person name="Goldberg J."/>
            <person name="Griggs A."/>
            <person name="Gujja S."/>
            <person name="Hansen M."/>
            <person name="Howarth C."/>
            <person name="Imamovic A."/>
            <person name="Ireland A."/>
            <person name="Larimer J."/>
            <person name="McCowan C."/>
            <person name="Murphy C."/>
            <person name="Pearson M."/>
            <person name="Poon T.W."/>
            <person name="Priest M."/>
            <person name="Roberts A."/>
            <person name="Saif S."/>
            <person name="Shea T."/>
            <person name="Sykes S."/>
            <person name="Wortman J."/>
            <person name="Nusbaum C."/>
            <person name="Birren B."/>
        </authorList>
    </citation>
    <scope>NUCLEOTIDE SEQUENCE [LARGE SCALE GENOMIC DNA]</scope>
    <source>
        <strain evidence="2">APO3</strain>
    </source>
</reference>
<dbReference type="GO" id="GO:0000278">
    <property type="term" value="P:mitotic cell cycle"/>
    <property type="evidence" value="ECO:0007669"/>
    <property type="project" value="TreeGrafter"/>
</dbReference>
<dbReference type="Gene3D" id="1.20.5.190">
    <property type="match status" value="2"/>
</dbReference>
<organism evidence="2">
    <name type="scientific">Aphanomyces astaci</name>
    <name type="common">Crayfish plague agent</name>
    <dbReference type="NCBI Taxonomy" id="112090"/>
    <lineage>
        <taxon>Eukaryota</taxon>
        <taxon>Sar</taxon>
        <taxon>Stramenopiles</taxon>
        <taxon>Oomycota</taxon>
        <taxon>Saprolegniomycetes</taxon>
        <taxon>Saprolegniales</taxon>
        <taxon>Verrucalvaceae</taxon>
        <taxon>Aphanomyces</taxon>
    </lineage>
</organism>
<dbReference type="GO" id="GO:0007051">
    <property type="term" value="P:spindle organization"/>
    <property type="evidence" value="ECO:0007669"/>
    <property type="project" value="TreeGrafter"/>
</dbReference>
<feature type="region of interest" description="Disordered" evidence="1">
    <location>
        <begin position="379"/>
        <end position="403"/>
    </location>
</feature>
<dbReference type="AlphaFoldDB" id="W4GKV4"/>
<dbReference type="GO" id="GO:0005516">
    <property type="term" value="F:calmodulin binding"/>
    <property type="evidence" value="ECO:0007669"/>
    <property type="project" value="TreeGrafter"/>
</dbReference>
<dbReference type="RefSeq" id="XP_009830249.1">
    <property type="nucleotide sequence ID" value="XM_009831947.1"/>
</dbReference>
<dbReference type="OrthoDB" id="78774at2759"/>
<dbReference type="GO" id="GO:0051295">
    <property type="term" value="P:establishment of meiotic spindle localization"/>
    <property type="evidence" value="ECO:0007669"/>
    <property type="project" value="TreeGrafter"/>
</dbReference>
<dbReference type="PANTHER" id="PTHR22706:SF2">
    <property type="entry name" value="SFI1 SPINDLE BODY DOMAIN-CONTAINING PROTEIN"/>
    <property type="match status" value="1"/>
</dbReference>
<feature type="region of interest" description="Disordered" evidence="1">
    <location>
        <begin position="530"/>
        <end position="552"/>
    </location>
</feature>
<dbReference type="GeneID" id="20808637"/>
<gene>
    <name evidence="2" type="ORF">H257_06641</name>
</gene>
<evidence type="ECO:0000256" key="1">
    <source>
        <dbReference type="SAM" id="MobiDB-lite"/>
    </source>
</evidence>
<sequence length="552" mass="62138">MTAEAVDIATVPCFVGIEETHVTFISQSRLTSSDVLAITITTMKRMLPQTLLPRSMSNGQMKLSLPAAPVTLSIPRKRMNKILHAERDAFMKKLYAERSTRTMLECWAAIRIQALFRGYRVRPHAKTIYDNRRANLPAVIRKELHEMHQNLPSHVVETKITDPWRQDIGVRAHGKREAKHRRDRLHHAATVIQACVKRFLARVAFIHLTSRHIDELVLWSVIVVQAAYRGYSVRKRVAAMLTQLREVSAIKIQSLVRGVLGRERVALLHLERFAAQGEEPRRDYSGATAATTIQRLVRGRKGRKSVDRLRQGRWMVKLQRIAGGHLDDRKSLIHQHSLVLVDSGVMTIEPRPSLRPPLNINTTHLHQDVAATKLQAFTRGSQTRQRRRSGRVMGPPKLPRASSKTNLLGEMRKNVYSVEDTAVAAAMLEDVHAAEFRHRAQRQSMASLLPKAEVLVQGTVGQGRPKTLTSTRPNKTAPILPRTEETEFHMYAPVEKLVKRCPSTAAKVKLPDEVDAALEAATKIQALVRGSMARSNTKDSKKLSRGVVVGRH</sequence>
<dbReference type="Pfam" id="PF00612">
    <property type="entry name" value="IQ"/>
    <property type="match status" value="7"/>
</dbReference>
<protein>
    <submittedName>
        <fullName evidence="2">Uncharacterized protein</fullName>
    </submittedName>
</protein>
<dbReference type="InterPro" id="IPR051185">
    <property type="entry name" value="ASPM"/>
</dbReference>
<dbReference type="SMART" id="SM00015">
    <property type="entry name" value="IQ"/>
    <property type="match status" value="7"/>
</dbReference>
<dbReference type="PROSITE" id="PS50096">
    <property type="entry name" value="IQ"/>
    <property type="match status" value="6"/>
</dbReference>
<dbReference type="InterPro" id="IPR000048">
    <property type="entry name" value="IQ_motif_EF-hand-BS"/>
</dbReference>
<dbReference type="PANTHER" id="PTHR22706">
    <property type="entry name" value="ASSEMBLY FACTOR FOR SPINDLE MICROTUBULES"/>
    <property type="match status" value="1"/>
</dbReference>
<dbReference type="GO" id="GO:0000922">
    <property type="term" value="C:spindle pole"/>
    <property type="evidence" value="ECO:0007669"/>
    <property type="project" value="TreeGrafter"/>
</dbReference>
<dbReference type="EMBL" id="KI913126">
    <property type="protein sequence ID" value="ETV80325.1"/>
    <property type="molecule type" value="Genomic_DNA"/>
</dbReference>
<proteinExistence type="predicted"/>